<dbReference type="RefSeq" id="WP_257453072.1">
    <property type="nucleotide sequence ID" value="NZ_JANIPJ010000042.1"/>
</dbReference>
<sequence length="97" mass="10796">MKIHLMIFAKIVPMTKTYESVIRPVVGDMIHDPGFHAKFHNGYEVAKVTLDYSADECWVSLAPSVIELEEIPVEGYLAHLESHGWRAVSQEDGGISG</sequence>
<accession>A0A9X2MX96</accession>
<evidence type="ECO:0000313" key="2">
    <source>
        <dbReference type="Proteomes" id="UP001141950"/>
    </source>
</evidence>
<dbReference type="EMBL" id="JANIPJ010000042">
    <property type="protein sequence ID" value="MCR2808034.1"/>
    <property type="molecule type" value="Genomic_DNA"/>
</dbReference>
<keyword evidence="2" id="KW-1185">Reference proteome</keyword>
<reference evidence="1" key="1">
    <citation type="submission" date="2022-08" db="EMBL/GenBank/DDBJ databases">
        <title>The genomic sequence of strain Paenibacillus sp. SCIV0701.</title>
        <authorList>
            <person name="Zhao H."/>
        </authorList>
    </citation>
    <scope>NUCLEOTIDE SEQUENCE</scope>
    <source>
        <strain evidence="1">SCIV0701</strain>
    </source>
</reference>
<gene>
    <name evidence="1" type="ORF">NQZ67_29590</name>
</gene>
<proteinExistence type="predicted"/>
<protein>
    <submittedName>
        <fullName evidence="1">Uncharacterized protein</fullName>
    </submittedName>
</protein>
<dbReference type="AlphaFoldDB" id="A0A9X2MX96"/>
<comment type="caution">
    <text evidence="1">The sequence shown here is derived from an EMBL/GenBank/DDBJ whole genome shotgun (WGS) entry which is preliminary data.</text>
</comment>
<name>A0A9X2MX96_9BACL</name>
<dbReference type="Proteomes" id="UP001141950">
    <property type="component" value="Unassembled WGS sequence"/>
</dbReference>
<organism evidence="1 2">
    <name type="scientific">Paenibacillus soyae</name>
    <dbReference type="NCBI Taxonomy" id="2969249"/>
    <lineage>
        <taxon>Bacteria</taxon>
        <taxon>Bacillati</taxon>
        <taxon>Bacillota</taxon>
        <taxon>Bacilli</taxon>
        <taxon>Bacillales</taxon>
        <taxon>Paenibacillaceae</taxon>
        <taxon>Paenibacillus</taxon>
    </lineage>
</organism>
<evidence type="ECO:0000313" key="1">
    <source>
        <dbReference type="EMBL" id="MCR2808034.1"/>
    </source>
</evidence>